<dbReference type="AlphaFoldDB" id="A0A3E5B729"/>
<reference evidence="1 2" key="1">
    <citation type="submission" date="2018-08" db="EMBL/GenBank/DDBJ databases">
        <title>A genome reference for cultivated species of the human gut microbiota.</title>
        <authorList>
            <person name="Zou Y."/>
            <person name="Xue W."/>
            <person name="Luo G."/>
        </authorList>
    </citation>
    <scope>NUCLEOTIDE SEQUENCE [LARGE SCALE GENOMIC DNA]</scope>
    <source>
        <strain evidence="1 2">OM05-15BH</strain>
    </source>
</reference>
<proteinExistence type="predicted"/>
<evidence type="ECO:0008006" key="3">
    <source>
        <dbReference type="Google" id="ProtNLM"/>
    </source>
</evidence>
<gene>
    <name evidence="1" type="ORF">DXB65_16460</name>
</gene>
<evidence type="ECO:0000313" key="1">
    <source>
        <dbReference type="EMBL" id="RGN33319.1"/>
    </source>
</evidence>
<dbReference type="EMBL" id="QSUL01000011">
    <property type="protein sequence ID" value="RGN33319.1"/>
    <property type="molecule type" value="Genomic_DNA"/>
</dbReference>
<sequence length="963" mass="101316">MNVKSLLTLLAFSGLAVSCSNSELGEPGDRPTDGRSEIQIAFSGTGESQEYTRAIASESENKIDQLHVYLFAAADQAGPFYYLETWTEGTDYNPANPTTTNFKIQDAGTSKKGILYPNELKGLPWIKLLCVANNGTAPKFYDETGTEILNPLTKVTTNADGTVTTPGTTEAVFKAAFTNNDADATLIETPLLMTGEGITKISGVSKVDINLKRVMSRFDIVNDKAKTNLTIQDIYMVQGRKSAPLWGATATPVNAGNLATDVNYLTKYANVDFDGIPGANTGETASAFYVYPNLDTDESYLVVKGTYKSPATGNQEPVEYHVDIARTPDGAPKAEFIKLLANNRYKLRISDVTSSNIMGTFEVVDWVSGGGITIKPNNDAPVFVAADAFTGANAPTELIALNTEASPYNYEVTGADGTGSFTIEIGATGKVRAEKDAVQTVTVTRGDVVVTPQDWLVISEPTCTEREGVWYTKFDISYTDAVGVLPVAVHFINDAASYDPALWTTVNFYGQKGTPVFAAAASGTGSKGNTINVTDDKAPAATIFTLKNGYVLFDVTCIEGVTVGTTATGYKAEEIAVSGFVHTYKVSVSDATTAAGGTIVFQNAGDATKTTTLTLTAADPKMTFEKSTDTKNAADWDAASNTLKIDLGTLADGSCAFKVNAPAGVTIASLACPWLNIIESHAWSNEDKYTEYTISKAAVASNTGDVTLNFVNGLTQADKDIAAPTLAVKLHKEASKPALSKGSTTASWSTFNQGLVSDFSNSAASTITMYKVDNSQITVNMTCAEAATFDAVTGLSIEKIGETNEYTIKVSAAASLTGATTVVTAKNSGTTDRTATLTISWESPEITVALTDDASGNVTTTDEGGSIVYTVDTDAITTTPFTFTVTAPGGATTDFTTAIANQFLAADDGNTGGDDVTAGVSSAYILKLSDAAKTDDITLVFTNTVTGGGDKTVILRSNKKTAP</sequence>
<name>A0A3E5B729_9BACE</name>
<accession>A0A3E5B729</accession>
<organism evidence="1 2">
    <name type="scientific">Bacteroides oleiciplenus</name>
    <dbReference type="NCBI Taxonomy" id="626931"/>
    <lineage>
        <taxon>Bacteria</taxon>
        <taxon>Pseudomonadati</taxon>
        <taxon>Bacteroidota</taxon>
        <taxon>Bacteroidia</taxon>
        <taxon>Bacteroidales</taxon>
        <taxon>Bacteroidaceae</taxon>
        <taxon>Bacteroides</taxon>
    </lineage>
</organism>
<dbReference type="Proteomes" id="UP000260983">
    <property type="component" value="Unassembled WGS sequence"/>
</dbReference>
<comment type="caution">
    <text evidence="1">The sequence shown here is derived from an EMBL/GenBank/DDBJ whole genome shotgun (WGS) entry which is preliminary data.</text>
</comment>
<evidence type="ECO:0000313" key="2">
    <source>
        <dbReference type="Proteomes" id="UP000260983"/>
    </source>
</evidence>
<dbReference type="PROSITE" id="PS51257">
    <property type="entry name" value="PROKAR_LIPOPROTEIN"/>
    <property type="match status" value="1"/>
</dbReference>
<protein>
    <recommendedName>
        <fullName evidence="3">Major fimbrial subunit protein N-terminal domain-containing protein</fullName>
    </recommendedName>
</protein>